<feature type="domain" description="Peptidase M24" evidence="1">
    <location>
        <begin position="167"/>
        <end position="374"/>
    </location>
</feature>
<dbReference type="Gene3D" id="3.40.350.10">
    <property type="entry name" value="Creatinase/prolidase N-terminal domain"/>
    <property type="match status" value="1"/>
</dbReference>
<dbReference type="Proteomes" id="UP000553948">
    <property type="component" value="Unassembled WGS sequence"/>
</dbReference>
<evidence type="ECO:0000259" key="2">
    <source>
        <dbReference type="Pfam" id="PF01321"/>
    </source>
</evidence>
<dbReference type="EMBL" id="JACGDG010000004">
    <property type="protein sequence ID" value="MBA6115246.1"/>
    <property type="molecule type" value="Genomic_DNA"/>
</dbReference>
<evidence type="ECO:0000259" key="1">
    <source>
        <dbReference type="Pfam" id="PF00557"/>
    </source>
</evidence>
<proteinExistence type="predicted"/>
<dbReference type="SUPFAM" id="SSF55920">
    <property type="entry name" value="Creatinase/aminopeptidase"/>
    <property type="match status" value="1"/>
</dbReference>
<feature type="domain" description="Creatinase N-terminal" evidence="2">
    <location>
        <begin position="14"/>
        <end position="158"/>
    </location>
</feature>
<dbReference type="PANTHER" id="PTHR46112">
    <property type="entry name" value="AMINOPEPTIDASE"/>
    <property type="match status" value="1"/>
</dbReference>
<dbReference type="InterPro" id="IPR036005">
    <property type="entry name" value="Creatinase/aminopeptidase-like"/>
</dbReference>
<protein>
    <submittedName>
        <fullName evidence="3">M24 family metallopeptidase</fullName>
    </submittedName>
</protein>
<organism evidence="3 4">
    <name type="scientific">Pseudomonas putida</name>
    <name type="common">Arthrobacter siderocapsulatus</name>
    <dbReference type="NCBI Taxonomy" id="303"/>
    <lineage>
        <taxon>Bacteria</taxon>
        <taxon>Pseudomonadati</taxon>
        <taxon>Pseudomonadota</taxon>
        <taxon>Gammaproteobacteria</taxon>
        <taxon>Pseudomonadales</taxon>
        <taxon>Pseudomonadaceae</taxon>
        <taxon>Pseudomonas</taxon>
    </lineage>
</organism>
<dbReference type="InterPro" id="IPR050659">
    <property type="entry name" value="Peptidase_M24B"/>
</dbReference>
<comment type="caution">
    <text evidence="3">The sequence shown here is derived from an EMBL/GenBank/DDBJ whole genome shotgun (WGS) entry which is preliminary data.</text>
</comment>
<evidence type="ECO:0000313" key="3">
    <source>
        <dbReference type="EMBL" id="MBA6115246.1"/>
    </source>
</evidence>
<dbReference type="CDD" id="cd01066">
    <property type="entry name" value="APP_MetAP"/>
    <property type="match status" value="1"/>
</dbReference>
<name>A0A7W2KYN9_PSEPU</name>
<gene>
    <name evidence="3" type="ORF">H4C47_05845</name>
</gene>
<evidence type="ECO:0000313" key="4">
    <source>
        <dbReference type="Proteomes" id="UP000553948"/>
    </source>
</evidence>
<accession>A0A7W2KYN9</accession>
<dbReference type="PANTHER" id="PTHR46112:SF2">
    <property type="entry name" value="XAA-PRO AMINOPEPTIDASE P-RELATED"/>
    <property type="match status" value="1"/>
</dbReference>
<dbReference type="AlphaFoldDB" id="A0A7W2KYN9"/>
<dbReference type="SUPFAM" id="SSF53092">
    <property type="entry name" value="Creatinase/prolidase N-terminal domain"/>
    <property type="match status" value="1"/>
</dbReference>
<dbReference type="Pfam" id="PF01321">
    <property type="entry name" value="Creatinase_N"/>
    <property type="match status" value="1"/>
</dbReference>
<dbReference type="InterPro" id="IPR029149">
    <property type="entry name" value="Creatin/AminoP/Spt16_N"/>
</dbReference>
<dbReference type="Pfam" id="PF00557">
    <property type="entry name" value="Peptidase_M24"/>
    <property type="match status" value="1"/>
</dbReference>
<reference evidence="3 4" key="1">
    <citation type="submission" date="2020-07" db="EMBL/GenBank/DDBJ databases">
        <title>Diversity of carbapenemase encoding genes among Pseudomonas putida group clinical isolates in a tertiary Brazilian hospital.</title>
        <authorList>
            <person name="Alberto-Lei F."/>
            <person name="Nodari C.S."/>
            <person name="Streling A.P."/>
            <person name="Paulino J.T."/>
            <person name="Bessa-Neto F.O."/>
            <person name="Cayo R."/>
            <person name="Gales A.C."/>
        </authorList>
    </citation>
    <scope>NUCLEOTIDE SEQUENCE [LARGE SCALE GENOMIC DNA]</scope>
    <source>
        <strain evidence="3 4">12464</strain>
    </source>
</reference>
<dbReference type="InterPro" id="IPR000587">
    <property type="entry name" value="Creatinase_N"/>
</dbReference>
<sequence length="391" mass="42800">MITLPFSKDEYATRLFQVRQQMQRQGLDLLVISDVANQHYLTAYDGWSFYAPQVVIVPMEGEPIWVGRSIDVAGGRLTVWMSPEQVVGYPETYIQMPDRHPIDWIAGYLKQKGWGKAHIGVELDAYYYTAKTHQRLIAGLPGARFTDASLLVSWIRAIKSPTELSYLRNGAKLAQAAVECAFEVIAPGVRECDAVGKIQAVQVGGSPDFAGDFPGIPPIILAGEKAAAPHIMWSDRKYQPGETVAIELAGACRHYTACLARTLQLGNKPQNVADVEQALLEGMDAVLDAARPGALGHDVAAAWQDVIGRYGITKTSRIGYSVGLGFSPDWGEHTISFRQGDQTVLTPGHVVHTMIGMWMDGWGIELSETIVITDKGCDTLSTLPRQIHVKA</sequence>
<dbReference type="InterPro" id="IPR000994">
    <property type="entry name" value="Pept_M24"/>
</dbReference>
<dbReference type="RefSeq" id="WP_176514202.1">
    <property type="nucleotide sequence ID" value="NZ_CP060529.1"/>
</dbReference>
<dbReference type="Gene3D" id="3.90.230.10">
    <property type="entry name" value="Creatinase/methionine aminopeptidase superfamily"/>
    <property type="match status" value="1"/>
</dbReference>